<accession>A0ABD3FWY9</accession>
<organism evidence="2 3">
    <name type="scientific">Phytophthora oleae</name>
    <dbReference type="NCBI Taxonomy" id="2107226"/>
    <lineage>
        <taxon>Eukaryota</taxon>
        <taxon>Sar</taxon>
        <taxon>Stramenopiles</taxon>
        <taxon>Oomycota</taxon>
        <taxon>Peronosporomycetes</taxon>
        <taxon>Peronosporales</taxon>
        <taxon>Peronosporaceae</taxon>
        <taxon>Phytophthora</taxon>
    </lineage>
</organism>
<evidence type="ECO:0000313" key="3">
    <source>
        <dbReference type="Proteomes" id="UP001632037"/>
    </source>
</evidence>
<dbReference type="EMBL" id="JBIMZQ010000006">
    <property type="protein sequence ID" value="KAL3670816.1"/>
    <property type="molecule type" value="Genomic_DNA"/>
</dbReference>
<dbReference type="AlphaFoldDB" id="A0ABD3FWY9"/>
<evidence type="ECO:0000256" key="1">
    <source>
        <dbReference type="SAM" id="MobiDB-lite"/>
    </source>
</evidence>
<name>A0ABD3FWY9_9STRA</name>
<gene>
    <name evidence="2" type="ORF">V7S43_004002</name>
</gene>
<reference evidence="2 3" key="1">
    <citation type="submission" date="2024-09" db="EMBL/GenBank/DDBJ databases">
        <title>Genome sequencing and assembly of Phytophthora oleae, isolate VK10A, causative agent of rot of olive drupes.</title>
        <authorList>
            <person name="Conti Taguali S."/>
            <person name="Riolo M."/>
            <person name="La Spada F."/>
            <person name="Cacciola S.O."/>
            <person name="Dionisio G."/>
        </authorList>
    </citation>
    <scope>NUCLEOTIDE SEQUENCE [LARGE SCALE GENOMIC DNA]</scope>
    <source>
        <strain evidence="2 3">VK10A</strain>
    </source>
</reference>
<feature type="region of interest" description="Disordered" evidence="1">
    <location>
        <begin position="1"/>
        <end position="75"/>
    </location>
</feature>
<feature type="compositionally biased region" description="Low complexity" evidence="1">
    <location>
        <begin position="1"/>
        <end position="20"/>
    </location>
</feature>
<feature type="compositionally biased region" description="Basic residues" evidence="1">
    <location>
        <begin position="57"/>
        <end position="71"/>
    </location>
</feature>
<comment type="caution">
    <text evidence="2">The sequence shown here is derived from an EMBL/GenBank/DDBJ whole genome shotgun (WGS) entry which is preliminary data.</text>
</comment>
<feature type="compositionally biased region" description="Polar residues" evidence="1">
    <location>
        <begin position="29"/>
        <end position="54"/>
    </location>
</feature>
<proteinExistence type="predicted"/>
<evidence type="ECO:0000313" key="2">
    <source>
        <dbReference type="EMBL" id="KAL3670816.1"/>
    </source>
</evidence>
<dbReference type="Proteomes" id="UP001632037">
    <property type="component" value="Unassembled WGS sequence"/>
</dbReference>
<protein>
    <submittedName>
        <fullName evidence="2">Uncharacterized protein</fullName>
    </submittedName>
</protein>
<keyword evidence="3" id="KW-1185">Reference proteome</keyword>
<sequence>MRQTPRLSASLSSRASTPSSSPKPRDPHTSASPLSVQASPTSEYTVEPSQSPIQKKSPVKRKPKPRRGRNRPIHEITRLKQQIPVLEDEIRVLWARADEMQRRRLLARAENVQLKSRLQRSMVHAKLLESKLQIYFNQKQTAESSMLPSLGAVGRNLPYEGERDCKILQTLSTSVDDNYSKLEQVYQAAELVKGGREMEDAKVLETSDGSSVLQLKNVGLQPFNQKTVLRAMWRALEDQTALRDQECLDIGLKLGKASRVIVLKREILLRGSDAGEDDTPCVSGTIRVVLKQFLESGREIHVWDAFGDWSSAVSTREYGWGVINAMKVKTTNFTIVKNCVFMTSSRVSEESANGASAHHVVARMYKQIMQDRQRVIENALLDQAANTCKHRL</sequence>